<evidence type="ECO:0000259" key="28">
    <source>
        <dbReference type="PROSITE" id="PS51462"/>
    </source>
</evidence>
<feature type="repeat" description="ANK" evidence="26">
    <location>
        <begin position="68"/>
        <end position="100"/>
    </location>
</feature>
<dbReference type="SUPFAM" id="SSF55811">
    <property type="entry name" value="Nudix"/>
    <property type="match status" value="1"/>
</dbReference>
<organism evidence="29 30">
    <name type="scientific">Ophiophagus hannah</name>
    <name type="common">King cobra</name>
    <name type="synonym">Naja hannah</name>
    <dbReference type="NCBI Taxonomy" id="8665"/>
    <lineage>
        <taxon>Eukaryota</taxon>
        <taxon>Metazoa</taxon>
        <taxon>Chordata</taxon>
        <taxon>Craniata</taxon>
        <taxon>Vertebrata</taxon>
        <taxon>Euteleostomi</taxon>
        <taxon>Lepidosauria</taxon>
        <taxon>Squamata</taxon>
        <taxon>Bifurcata</taxon>
        <taxon>Unidentata</taxon>
        <taxon>Episquamata</taxon>
        <taxon>Toxicofera</taxon>
        <taxon>Serpentes</taxon>
        <taxon>Colubroidea</taxon>
        <taxon>Elapidae</taxon>
        <taxon>Elapinae</taxon>
        <taxon>Ophiophagus</taxon>
    </lineage>
</organism>
<feature type="non-terminal residue" evidence="29">
    <location>
        <position position="1"/>
    </location>
</feature>
<evidence type="ECO:0000256" key="6">
    <source>
        <dbReference type="ARBA" id="ARBA00012381"/>
    </source>
</evidence>
<dbReference type="Gene3D" id="3.90.79.10">
    <property type="entry name" value="Nucleoside Triphosphate Pyrophosphohydrolase"/>
    <property type="match status" value="1"/>
</dbReference>
<evidence type="ECO:0000256" key="23">
    <source>
        <dbReference type="ARBA" id="ARBA00047501"/>
    </source>
</evidence>
<dbReference type="InterPro" id="IPR002110">
    <property type="entry name" value="Ankyrin_rpt"/>
</dbReference>
<evidence type="ECO:0000256" key="14">
    <source>
        <dbReference type="ARBA" id="ARBA00023027"/>
    </source>
</evidence>
<dbReference type="GO" id="GO:0019677">
    <property type="term" value="P:NAD+ catabolic process"/>
    <property type="evidence" value="ECO:0007669"/>
    <property type="project" value="TreeGrafter"/>
</dbReference>
<dbReference type="AlphaFoldDB" id="V8N863"/>
<dbReference type="EC" id="3.6.1.22" evidence="6"/>
<evidence type="ECO:0000256" key="4">
    <source>
        <dbReference type="ARBA" id="ARBA00004463"/>
    </source>
</evidence>
<keyword evidence="15 26" id="KW-0040">ANK repeat</keyword>
<comment type="similarity">
    <text evidence="5">Belongs to the Nudix hydrolase family. NudC subfamily.</text>
</comment>
<dbReference type="NCBIfam" id="NF001299">
    <property type="entry name" value="PRK00241.1"/>
    <property type="match status" value="1"/>
</dbReference>
<dbReference type="InterPro" id="IPR020084">
    <property type="entry name" value="NUDIX_hydrolase_CS"/>
</dbReference>
<dbReference type="SUPFAM" id="SSF48403">
    <property type="entry name" value="Ankyrin repeat"/>
    <property type="match status" value="1"/>
</dbReference>
<evidence type="ECO:0000256" key="16">
    <source>
        <dbReference type="ARBA" id="ARBA00023140"/>
    </source>
</evidence>
<accession>V8N863</accession>
<keyword evidence="30" id="KW-1185">Reference proteome</keyword>
<evidence type="ECO:0000256" key="10">
    <source>
        <dbReference type="ARBA" id="ARBA00022801"/>
    </source>
</evidence>
<evidence type="ECO:0000256" key="19">
    <source>
        <dbReference type="ARBA" id="ARBA00030313"/>
    </source>
</evidence>
<dbReference type="InterPro" id="IPR015376">
    <property type="entry name" value="Znr_NADH_PPase"/>
</dbReference>
<keyword evidence="16" id="KW-0576">Peroxisome</keyword>
<dbReference type="Gene3D" id="1.25.40.20">
    <property type="entry name" value="Ankyrin repeat-containing domain"/>
    <property type="match status" value="1"/>
</dbReference>
<comment type="catalytic activity">
    <reaction evidence="17">
        <text>a 5'-end NAD(+)-phospho-ribonucleoside in mRNA + H2O = a 5'-end phospho-adenosine-phospho-ribonucleoside in mRNA + beta-nicotinamide D-ribonucleotide + 2 H(+)</text>
        <dbReference type="Rhea" id="RHEA:60876"/>
        <dbReference type="Rhea" id="RHEA-COMP:15698"/>
        <dbReference type="Rhea" id="RHEA-COMP:15719"/>
        <dbReference type="ChEBI" id="CHEBI:14649"/>
        <dbReference type="ChEBI" id="CHEBI:15377"/>
        <dbReference type="ChEBI" id="CHEBI:15378"/>
        <dbReference type="ChEBI" id="CHEBI:144029"/>
        <dbReference type="ChEBI" id="CHEBI:144051"/>
    </reaction>
    <physiologicalReaction direction="left-to-right" evidence="17">
        <dbReference type="Rhea" id="RHEA:60877"/>
    </physiologicalReaction>
</comment>
<dbReference type="FunFam" id="3.90.79.20:FF:000002">
    <property type="entry name" value="Peroxisomal NADH pyrophosphatase NUDT12"/>
    <property type="match status" value="1"/>
</dbReference>
<feature type="region of interest" description="Disordered" evidence="27">
    <location>
        <begin position="1"/>
        <end position="28"/>
    </location>
</feature>
<protein>
    <recommendedName>
        <fullName evidence="18">NAD-capped RNA hydrolase NUDT12</fullName>
        <ecNumber evidence="6">3.6.1.22</ecNumber>
    </recommendedName>
    <alternativeName>
        <fullName evidence="19">NADH pyrophosphatase NUDT12</fullName>
    </alternativeName>
    <alternativeName>
        <fullName evidence="20">Nucleoside diphosphate-linked moiety X motif 12</fullName>
    </alternativeName>
</protein>
<evidence type="ECO:0000256" key="7">
    <source>
        <dbReference type="ARBA" id="ARBA00022490"/>
    </source>
</evidence>
<evidence type="ECO:0000256" key="11">
    <source>
        <dbReference type="ARBA" id="ARBA00022833"/>
    </source>
</evidence>
<keyword evidence="9" id="KW-0677">Repeat</keyword>
<comment type="caution">
    <text evidence="29">The sequence shown here is derived from an EMBL/GenBank/DDBJ whole genome shotgun (WGS) entry which is preliminary data.</text>
</comment>
<dbReference type="SMART" id="SM00248">
    <property type="entry name" value="ANK"/>
    <property type="match status" value="2"/>
</dbReference>
<feature type="domain" description="Nudix hydrolase" evidence="28">
    <location>
        <begin position="349"/>
        <end position="475"/>
    </location>
</feature>
<name>V8N863_OPHHA</name>
<dbReference type="PROSITE" id="PS50297">
    <property type="entry name" value="ANK_REP_REGION"/>
    <property type="match status" value="1"/>
</dbReference>
<comment type="catalytic activity">
    <reaction evidence="24">
        <text>NAD(+) + H2O = beta-nicotinamide D-ribonucleotide + AMP + 2 H(+)</text>
        <dbReference type="Rhea" id="RHEA:11800"/>
        <dbReference type="ChEBI" id="CHEBI:14649"/>
        <dbReference type="ChEBI" id="CHEBI:15377"/>
        <dbReference type="ChEBI" id="CHEBI:15378"/>
        <dbReference type="ChEBI" id="CHEBI:57540"/>
        <dbReference type="ChEBI" id="CHEBI:456215"/>
        <dbReference type="EC" id="3.6.1.22"/>
    </reaction>
    <physiologicalReaction direction="left-to-right" evidence="24">
        <dbReference type="Rhea" id="RHEA:11801"/>
    </physiologicalReaction>
</comment>
<evidence type="ECO:0000256" key="27">
    <source>
        <dbReference type="SAM" id="MobiDB-lite"/>
    </source>
</evidence>
<evidence type="ECO:0000256" key="2">
    <source>
        <dbReference type="ARBA" id="ARBA00001947"/>
    </source>
</evidence>
<keyword evidence="12" id="KW-0460">Magnesium</keyword>
<evidence type="ECO:0000256" key="24">
    <source>
        <dbReference type="ARBA" id="ARBA00049196"/>
    </source>
</evidence>
<comment type="cofactor">
    <cofactor evidence="1">
        <name>Mg(2+)</name>
        <dbReference type="ChEBI" id="CHEBI:18420"/>
    </cofactor>
</comment>
<dbReference type="GO" id="GO:0005777">
    <property type="term" value="C:peroxisome"/>
    <property type="evidence" value="ECO:0007669"/>
    <property type="project" value="UniProtKB-SubCell"/>
</dbReference>
<comment type="subunit">
    <text evidence="22">Homodimer. Homodimerization is essential for its catalytic activity and protein stability. Interacts (via ANK repeats) with BLMH.</text>
</comment>
<comment type="function">
    <text evidence="21">mRNA decapping enzyme that specifically removes the nicotinamide adenine dinucleotide (NAD) cap from a subset of mRNAs by hydrolyzing the diphosphate linkage to produce nicotinamide mononucleotide (NMN) and 5' monophosphate mRNA. The NAD-cap is present at the 5'-end of some RNAs; in contrast to the canonical N7 methylguanosine (m7G) cap, the NAD cap promotes mRNA decay. Preferentially acts on NAD-capped transcripts in response to nutrient stress. Also acts on free nicotinamide adenine dinucleotide molecules: hydrolyzes NAD(H) into NMN(H) and AMP, and NADPH into NMNH and 2',5'-ADP. May act to regulate the concentration of peroxisomal nicotinamide nucleotide cofactors required for oxidative metabolism in this organelle. Regulates the levels of circadian clock components PER1, PER2, PER3 and CRY2 in the liver.</text>
</comment>
<dbReference type="PROSITE" id="PS50088">
    <property type="entry name" value="ANK_REPEAT"/>
    <property type="match status" value="1"/>
</dbReference>
<dbReference type="GO" id="GO:0035529">
    <property type="term" value="F:NADH pyrophosphatase activity"/>
    <property type="evidence" value="ECO:0007669"/>
    <property type="project" value="TreeGrafter"/>
</dbReference>
<evidence type="ECO:0000256" key="8">
    <source>
        <dbReference type="ARBA" id="ARBA00022723"/>
    </source>
</evidence>
<dbReference type="FunFam" id="1.25.40.20:FF:000167">
    <property type="entry name" value="peroxisomal NADH pyrophosphatase NUDT12"/>
    <property type="match status" value="1"/>
</dbReference>
<dbReference type="InterPro" id="IPR049734">
    <property type="entry name" value="NudC-like_C"/>
</dbReference>
<comment type="subcellular location">
    <subcellularLocation>
        <location evidence="4">Cytoplasmic granule</location>
    </subcellularLocation>
    <subcellularLocation>
        <location evidence="3">Peroxisome</location>
    </subcellularLocation>
</comment>
<evidence type="ECO:0000256" key="13">
    <source>
        <dbReference type="ARBA" id="ARBA00022857"/>
    </source>
</evidence>
<evidence type="ECO:0000256" key="9">
    <source>
        <dbReference type="ARBA" id="ARBA00022737"/>
    </source>
</evidence>
<evidence type="ECO:0000256" key="22">
    <source>
        <dbReference type="ARBA" id="ARBA00046702"/>
    </source>
</evidence>
<dbReference type="EMBL" id="AZIM01007808">
    <property type="protein sequence ID" value="ETE57752.1"/>
    <property type="molecule type" value="Genomic_DNA"/>
</dbReference>
<dbReference type="Pfam" id="PF09297">
    <property type="entry name" value="Zn_ribbon_NUD"/>
    <property type="match status" value="1"/>
</dbReference>
<dbReference type="Gene3D" id="3.90.79.20">
    <property type="match status" value="1"/>
</dbReference>
<evidence type="ECO:0000256" key="25">
    <source>
        <dbReference type="ARBA" id="ARBA00049264"/>
    </source>
</evidence>
<proteinExistence type="inferred from homology"/>
<keyword evidence="8" id="KW-0479">Metal-binding</keyword>
<evidence type="ECO:0000256" key="1">
    <source>
        <dbReference type="ARBA" id="ARBA00001946"/>
    </source>
</evidence>
<evidence type="ECO:0000256" key="3">
    <source>
        <dbReference type="ARBA" id="ARBA00004275"/>
    </source>
</evidence>
<evidence type="ECO:0000256" key="21">
    <source>
        <dbReference type="ARBA" id="ARBA00045837"/>
    </source>
</evidence>
<dbReference type="Pfam" id="PF12796">
    <property type="entry name" value="Ank_2"/>
    <property type="match status" value="1"/>
</dbReference>
<dbReference type="OrthoDB" id="10249612at2759"/>
<comment type="cofactor">
    <cofactor evidence="2">
        <name>Zn(2+)</name>
        <dbReference type="ChEBI" id="CHEBI:29105"/>
    </cofactor>
</comment>
<dbReference type="PANTHER" id="PTHR42904:SF6">
    <property type="entry name" value="NAD-CAPPED RNA HYDROLASE NUDT12"/>
    <property type="match status" value="1"/>
</dbReference>
<dbReference type="GO" id="GO:0006742">
    <property type="term" value="P:NADP+ catabolic process"/>
    <property type="evidence" value="ECO:0007669"/>
    <property type="project" value="TreeGrafter"/>
</dbReference>
<evidence type="ECO:0000313" key="30">
    <source>
        <dbReference type="Proteomes" id="UP000018936"/>
    </source>
</evidence>
<evidence type="ECO:0000313" key="29">
    <source>
        <dbReference type="EMBL" id="ETE57752.1"/>
    </source>
</evidence>
<dbReference type="GO" id="GO:0046872">
    <property type="term" value="F:metal ion binding"/>
    <property type="evidence" value="ECO:0007669"/>
    <property type="project" value="UniProtKB-KW"/>
</dbReference>
<reference evidence="29 30" key="1">
    <citation type="journal article" date="2013" name="Proc. Natl. Acad. Sci. U.S.A.">
        <title>The king cobra genome reveals dynamic gene evolution and adaptation in the snake venom system.</title>
        <authorList>
            <person name="Vonk F.J."/>
            <person name="Casewell N.R."/>
            <person name="Henkel C.V."/>
            <person name="Heimberg A.M."/>
            <person name="Jansen H.J."/>
            <person name="McCleary R.J."/>
            <person name="Kerkkamp H.M."/>
            <person name="Vos R.A."/>
            <person name="Guerreiro I."/>
            <person name="Calvete J.J."/>
            <person name="Wuster W."/>
            <person name="Woods A.E."/>
            <person name="Logan J.M."/>
            <person name="Harrison R.A."/>
            <person name="Castoe T.A."/>
            <person name="de Koning A.P."/>
            <person name="Pollock D.D."/>
            <person name="Yandell M."/>
            <person name="Calderon D."/>
            <person name="Renjifo C."/>
            <person name="Currier R.B."/>
            <person name="Salgado D."/>
            <person name="Pla D."/>
            <person name="Sanz L."/>
            <person name="Hyder A.S."/>
            <person name="Ribeiro J.M."/>
            <person name="Arntzen J.W."/>
            <person name="van den Thillart G.E."/>
            <person name="Boetzer M."/>
            <person name="Pirovano W."/>
            <person name="Dirks R.P."/>
            <person name="Spaink H.P."/>
            <person name="Duboule D."/>
            <person name="McGlinn E."/>
            <person name="Kini R.M."/>
            <person name="Richardson M.K."/>
        </authorList>
    </citation>
    <scope>NUCLEOTIDE SEQUENCE</scope>
    <source>
        <tissue evidence="29">Blood</tissue>
    </source>
</reference>
<sequence>MQRLTLEASPEGRRAGNRSGVEIMEDTEGNPKKQLISELHQLAADGNKARLTALLDRSPSLINETARNGWTALMYATRNGHFDVVQVLLDKGCDRFRTNASNQTALDTARFWGYKNIANLLANMEGGLEPFFFTYQVKEQEHYFCRTFLDRKSEKRVDSKWLSMKQKEPTTIYIIFSHLNPLVTSDDGEHSFQYPKVKLCKFFYKDIKTYLEQTKTITTIFMGVEPQRINAKDPNTGKEDENGLITWFALSIDSTVVDSFLQEHPGCYFLHPPMPALLQFSENEAGKVLLMWWGKRIIAQARSVLAWDNRYQFCPTCGSATKLQDGGYRKSCLKEDCPSHQGIHNTCFPRVDPVVIMQVIHPEGNHCLLGRKKRFPPGMFTCLAGFVEPGETIENAVRREVEEESGVKVGRVEYVSCQPWPMPSSLMIGCIAAAMSTEIKVDNIEIEDARWFSREQIIEILNKKNKNIFVPPHQAIAHQLIKHWIGMNANL</sequence>
<comment type="catalytic activity">
    <reaction evidence="25">
        <text>NADH + H2O = reduced beta-nicotinamide D-ribonucleotide + AMP + 2 H(+)</text>
        <dbReference type="Rhea" id="RHEA:48868"/>
        <dbReference type="ChEBI" id="CHEBI:15377"/>
        <dbReference type="ChEBI" id="CHEBI:15378"/>
        <dbReference type="ChEBI" id="CHEBI:57945"/>
        <dbReference type="ChEBI" id="CHEBI:90832"/>
        <dbReference type="ChEBI" id="CHEBI:456215"/>
        <dbReference type="EC" id="3.6.1.22"/>
    </reaction>
    <physiologicalReaction direction="left-to-right" evidence="25">
        <dbReference type="Rhea" id="RHEA:48869"/>
    </physiologicalReaction>
</comment>
<dbReference type="InterPro" id="IPR015797">
    <property type="entry name" value="NUDIX_hydrolase-like_dom_sf"/>
</dbReference>
<evidence type="ECO:0000256" key="20">
    <source>
        <dbReference type="ARBA" id="ARBA00031178"/>
    </source>
</evidence>
<dbReference type="InterPro" id="IPR000086">
    <property type="entry name" value="NUDIX_hydrolase_dom"/>
</dbReference>
<dbReference type="CDD" id="cd03429">
    <property type="entry name" value="NUDIX_NADH_pyrophosphatase_Nudt13"/>
    <property type="match status" value="1"/>
</dbReference>
<dbReference type="InterPro" id="IPR036770">
    <property type="entry name" value="Ankyrin_rpt-contain_sf"/>
</dbReference>
<evidence type="ECO:0000256" key="18">
    <source>
        <dbReference type="ARBA" id="ARBA00023869"/>
    </source>
</evidence>
<gene>
    <name evidence="29" type="primary">Nudt12</name>
    <name evidence="29" type="ORF">L345_16530</name>
</gene>
<evidence type="ECO:0000256" key="12">
    <source>
        <dbReference type="ARBA" id="ARBA00022842"/>
    </source>
</evidence>
<dbReference type="PROSITE" id="PS00893">
    <property type="entry name" value="NUDIX_BOX"/>
    <property type="match status" value="1"/>
</dbReference>
<dbReference type="Pfam" id="PF00293">
    <property type="entry name" value="NUDIX"/>
    <property type="match status" value="1"/>
</dbReference>
<keyword evidence="13" id="KW-0521">NADP</keyword>
<keyword evidence="7" id="KW-0963">Cytoplasm</keyword>
<keyword evidence="11" id="KW-0862">Zinc</keyword>
<keyword evidence="10" id="KW-0378">Hydrolase</keyword>
<comment type="catalytic activity">
    <reaction evidence="23">
        <text>NADPH + H2O = reduced beta-nicotinamide D-ribonucleotide + adenosine 2',5'-bisphosphate + 2 H(+)</text>
        <dbReference type="Rhea" id="RHEA:60820"/>
        <dbReference type="ChEBI" id="CHEBI:15377"/>
        <dbReference type="ChEBI" id="CHEBI:15378"/>
        <dbReference type="ChEBI" id="CHEBI:57783"/>
        <dbReference type="ChEBI" id="CHEBI:90832"/>
        <dbReference type="ChEBI" id="CHEBI:194156"/>
    </reaction>
    <physiologicalReaction direction="left-to-right" evidence="23">
        <dbReference type="Rhea" id="RHEA:60821"/>
    </physiologicalReaction>
</comment>
<dbReference type="PANTHER" id="PTHR42904">
    <property type="entry name" value="NUDIX HYDROLASE, NUDC SUBFAMILY"/>
    <property type="match status" value="1"/>
</dbReference>
<dbReference type="Proteomes" id="UP000018936">
    <property type="component" value="Unassembled WGS sequence"/>
</dbReference>
<evidence type="ECO:0000256" key="15">
    <source>
        <dbReference type="ARBA" id="ARBA00023043"/>
    </source>
</evidence>
<dbReference type="GO" id="GO:0005829">
    <property type="term" value="C:cytosol"/>
    <property type="evidence" value="ECO:0007669"/>
    <property type="project" value="TreeGrafter"/>
</dbReference>
<evidence type="ECO:0000256" key="5">
    <source>
        <dbReference type="ARBA" id="ARBA00009595"/>
    </source>
</evidence>
<dbReference type="FunFam" id="3.90.79.10:FF:000023">
    <property type="entry name" value="Peroxisomal NADH pyrophosphatase NUDT12"/>
    <property type="match status" value="1"/>
</dbReference>
<dbReference type="InterPro" id="IPR050241">
    <property type="entry name" value="NAD-cap_RNA_hydrolase_NudC"/>
</dbReference>
<keyword evidence="14" id="KW-0520">NAD</keyword>
<dbReference type="PROSITE" id="PS51462">
    <property type="entry name" value="NUDIX"/>
    <property type="match status" value="1"/>
</dbReference>
<evidence type="ECO:0000256" key="17">
    <source>
        <dbReference type="ARBA" id="ARBA00023679"/>
    </source>
</evidence>
<evidence type="ECO:0000256" key="26">
    <source>
        <dbReference type="PROSITE-ProRule" id="PRU00023"/>
    </source>
</evidence>